<evidence type="ECO:0000256" key="1">
    <source>
        <dbReference type="SAM" id="MobiDB-lite"/>
    </source>
</evidence>
<gene>
    <name evidence="3" type="ORF">H2201_008493</name>
</gene>
<keyword evidence="4" id="KW-1185">Reference proteome</keyword>
<feature type="region of interest" description="Disordered" evidence="1">
    <location>
        <begin position="165"/>
        <end position="184"/>
    </location>
</feature>
<dbReference type="Proteomes" id="UP001172684">
    <property type="component" value="Unassembled WGS sequence"/>
</dbReference>
<comment type="caution">
    <text evidence="3">The sequence shown here is derived from an EMBL/GenBank/DDBJ whole genome shotgun (WGS) entry which is preliminary data.</text>
</comment>
<evidence type="ECO:0000256" key="2">
    <source>
        <dbReference type="SAM" id="Phobius"/>
    </source>
</evidence>
<sequence>MPYGSFDLNASAPLFDTSTRYFPLKRAVNDSQYTLGRTFLQQAYVIVDYERSNFSVSQALFPDTSIPLHIVPILPPGEGSSSAGLSTAAIAGIVVGAVVIVVVAILAAFIIRRKQRGATAALAKEGEKVRCEKAELDAGATARHETEVHPLVQLDHGQIANSKISGSGPVGELSGGSAEPSELEGHMKNPGKVYDSASPYEAVGPGGEPRGEAYELPAADVLLPELESRLPAVPVEALRGL</sequence>
<reference evidence="3" key="1">
    <citation type="submission" date="2022-10" db="EMBL/GenBank/DDBJ databases">
        <title>Culturing micro-colonial fungi from biological soil crusts in the Mojave desert and describing Neophaeococcomyces mojavensis, and introducing the new genera and species Taxawa tesnikishii.</title>
        <authorList>
            <person name="Kurbessoian T."/>
            <person name="Stajich J.E."/>
        </authorList>
    </citation>
    <scope>NUCLEOTIDE SEQUENCE</scope>
    <source>
        <strain evidence="3">TK_1</strain>
    </source>
</reference>
<proteinExistence type="predicted"/>
<dbReference type="EMBL" id="JAPDRL010000122">
    <property type="protein sequence ID" value="KAJ9656578.1"/>
    <property type="molecule type" value="Genomic_DNA"/>
</dbReference>
<organism evidence="3 4">
    <name type="scientific">Coniosporium apollinis</name>
    <dbReference type="NCBI Taxonomy" id="61459"/>
    <lineage>
        <taxon>Eukaryota</taxon>
        <taxon>Fungi</taxon>
        <taxon>Dikarya</taxon>
        <taxon>Ascomycota</taxon>
        <taxon>Pezizomycotina</taxon>
        <taxon>Dothideomycetes</taxon>
        <taxon>Dothideomycetes incertae sedis</taxon>
        <taxon>Coniosporium</taxon>
    </lineage>
</organism>
<evidence type="ECO:0000313" key="3">
    <source>
        <dbReference type="EMBL" id="KAJ9656578.1"/>
    </source>
</evidence>
<dbReference type="Gene3D" id="2.40.70.10">
    <property type="entry name" value="Acid Proteases"/>
    <property type="match status" value="1"/>
</dbReference>
<feature type="transmembrane region" description="Helical" evidence="2">
    <location>
        <begin position="88"/>
        <end position="111"/>
    </location>
</feature>
<keyword evidence="2" id="KW-0472">Membrane</keyword>
<accession>A0ABQ9NGU6</accession>
<evidence type="ECO:0000313" key="4">
    <source>
        <dbReference type="Proteomes" id="UP001172684"/>
    </source>
</evidence>
<dbReference type="InterPro" id="IPR021109">
    <property type="entry name" value="Peptidase_aspartic_dom_sf"/>
</dbReference>
<keyword evidence="2" id="KW-1133">Transmembrane helix</keyword>
<evidence type="ECO:0008006" key="5">
    <source>
        <dbReference type="Google" id="ProtNLM"/>
    </source>
</evidence>
<protein>
    <recommendedName>
        <fullName evidence="5">Peptidase A1 domain-containing protein</fullName>
    </recommendedName>
</protein>
<keyword evidence="2" id="KW-0812">Transmembrane</keyword>
<name>A0ABQ9NGU6_9PEZI</name>